<gene>
    <name evidence="2" type="ORF">C8A00DRAFT_11007</name>
</gene>
<keyword evidence="1" id="KW-0539">Nucleus</keyword>
<dbReference type="InterPro" id="IPR053178">
    <property type="entry name" value="Osmoadaptation_assoc"/>
</dbReference>
<dbReference type="PANTHER" id="PTHR38111">
    <property type="entry name" value="ZN(2)-C6 FUNGAL-TYPE DOMAIN-CONTAINING PROTEIN-RELATED"/>
    <property type="match status" value="1"/>
</dbReference>
<dbReference type="Proteomes" id="UP001302745">
    <property type="component" value="Unassembled WGS sequence"/>
</dbReference>
<dbReference type="InterPro" id="IPR036864">
    <property type="entry name" value="Zn2-C6_fun-type_DNA-bd_sf"/>
</dbReference>
<dbReference type="GO" id="GO:0000981">
    <property type="term" value="F:DNA-binding transcription factor activity, RNA polymerase II-specific"/>
    <property type="evidence" value="ECO:0007669"/>
    <property type="project" value="InterPro"/>
</dbReference>
<dbReference type="InterPro" id="IPR001138">
    <property type="entry name" value="Zn2Cys6_DnaBD"/>
</dbReference>
<dbReference type="InterPro" id="IPR021858">
    <property type="entry name" value="Fun_TF"/>
</dbReference>
<evidence type="ECO:0008006" key="4">
    <source>
        <dbReference type="Google" id="ProtNLM"/>
    </source>
</evidence>
<dbReference type="GO" id="GO:0008270">
    <property type="term" value="F:zinc ion binding"/>
    <property type="evidence" value="ECO:0007669"/>
    <property type="project" value="InterPro"/>
</dbReference>
<dbReference type="CDD" id="cd00067">
    <property type="entry name" value="GAL4"/>
    <property type="match status" value="1"/>
</dbReference>
<evidence type="ECO:0000313" key="2">
    <source>
        <dbReference type="EMBL" id="KAK4158157.1"/>
    </source>
</evidence>
<reference evidence="2" key="1">
    <citation type="journal article" date="2023" name="Mol. Phylogenet. Evol.">
        <title>Genome-scale phylogeny and comparative genomics of the fungal order Sordariales.</title>
        <authorList>
            <person name="Hensen N."/>
            <person name="Bonometti L."/>
            <person name="Westerberg I."/>
            <person name="Brannstrom I.O."/>
            <person name="Guillou S."/>
            <person name="Cros-Aarteil S."/>
            <person name="Calhoun S."/>
            <person name="Haridas S."/>
            <person name="Kuo A."/>
            <person name="Mondo S."/>
            <person name="Pangilinan J."/>
            <person name="Riley R."/>
            <person name="LaButti K."/>
            <person name="Andreopoulos B."/>
            <person name="Lipzen A."/>
            <person name="Chen C."/>
            <person name="Yan M."/>
            <person name="Daum C."/>
            <person name="Ng V."/>
            <person name="Clum A."/>
            <person name="Steindorff A."/>
            <person name="Ohm R.A."/>
            <person name="Martin F."/>
            <person name="Silar P."/>
            <person name="Natvig D.O."/>
            <person name="Lalanne C."/>
            <person name="Gautier V."/>
            <person name="Ament-Velasquez S.L."/>
            <person name="Kruys A."/>
            <person name="Hutchinson M.I."/>
            <person name="Powell A.J."/>
            <person name="Barry K."/>
            <person name="Miller A.N."/>
            <person name="Grigoriev I.V."/>
            <person name="Debuchy R."/>
            <person name="Gladieux P."/>
            <person name="Hiltunen Thoren M."/>
            <person name="Johannesson H."/>
        </authorList>
    </citation>
    <scope>NUCLEOTIDE SEQUENCE</scope>
    <source>
        <strain evidence="2">CBS 538.74</strain>
    </source>
</reference>
<proteinExistence type="predicted"/>
<evidence type="ECO:0000313" key="3">
    <source>
        <dbReference type="Proteomes" id="UP001302745"/>
    </source>
</evidence>
<dbReference type="Gene3D" id="4.10.240.10">
    <property type="entry name" value="Zn(2)-C6 fungal-type DNA-binding domain"/>
    <property type="match status" value="1"/>
</dbReference>
<dbReference type="PANTHER" id="PTHR38111:SF2">
    <property type="entry name" value="FINGER DOMAIN PROTEIN, PUTATIVE (AFU_ORTHOLOGUE AFUA_1G01560)-RELATED"/>
    <property type="match status" value="1"/>
</dbReference>
<dbReference type="AlphaFoldDB" id="A0AAN6VVR5"/>
<keyword evidence="3" id="KW-1185">Reference proteome</keyword>
<reference evidence="2" key="2">
    <citation type="submission" date="2023-05" db="EMBL/GenBank/DDBJ databases">
        <authorList>
            <consortium name="Lawrence Berkeley National Laboratory"/>
            <person name="Steindorff A."/>
            <person name="Hensen N."/>
            <person name="Bonometti L."/>
            <person name="Westerberg I."/>
            <person name="Brannstrom I.O."/>
            <person name="Guillou S."/>
            <person name="Cros-Aarteil S."/>
            <person name="Calhoun S."/>
            <person name="Haridas S."/>
            <person name="Kuo A."/>
            <person name="Mondo S."/>
            <person name="Pangilinan J."/>
            <person name="Riley R."/>
            <person name="Labutti K."/>
            <person name="Andreopoulos B."/>
            <person name="Lipzen A."/>
            <person name="Chen C."/>
            <person name="Yanf M."/>
            <person name="Daum C."/>
            <person name="Ng V."/>
            <person name="Clum A."/>
            <person name="Ohm R."/>
            <person name="Martin F."/>
            <person name="Silar P."/>
            <person name="Natvig D."/>
            <person name="Lalanne C."/>
            <person name="Gautier V."/>
            <person name="Ament-Velasquez S.L."/>
            <person name="Kruys A."/>
            <person name="Hutchinson M.I."/>
            <person name="Powell A.J."/>
            <person name="Barry K."/>
            <person name="Miller A.N."/>
            <person name="Grigoriev I.V."/>
            <person name="Debuchy R."/>
            <person name="Gladieux P."/>
            <person name="Thoren M.H."/>
            <person name="Johannesson H."/>
        </authorList>
    </citation>
    <scope>NUCLEOTIDE SEQUENCE</scope>
    <source>
        <strain evidence="2">CBS 538.74</strain>
    </source>
</reference>
<protein>
    <recommendedName>
        <fullName evidence="4">Zn(2)-C6 fungal-type domain-containing protein</fullName>
    </recommendedName>
</protein>
<sequence length="488" mass="53884">MLVGPFDRRKRRHRCGPCSRSHLKAGALCSGDSPCTACVKRNHACHYSTTSHTRPVILIGRGKHETIDTFVGQIQDELESSVANPQITKSPNASPMLFYFSYYDIFLQKNKFTGLGTPWKDVKELMKRGDPETYLLDAMLSLGGMQALKLCEVSKSKKIHEFALESYTRAIAGLRHALSGTVDDAQSRARILWTTLLLGLFELMNDSTGDGWLQHLVHGTAQALIAGGPSTCISGSCRIFFTESKVFEVCRSVVFNQPSFLAEEKWMALSASLRPSLTSRSQRALDLLLDIVVRCSSLRVQAANLIESIRSSGLAGIAEHAQGVSLQGFALRDQLRGWALIYHTSNVFRDLGTPQDSSLADDRLSEPEPEPEPQLLAETFFSATSIYLSGVFDYEIGYWQSLHLPAPTLSEDEIQQHVTSILALSQRLIVETSISPLLLLYPLRVASARARQTSQKQQIMKLLGIARSSFAVAGAFMADIEDLWGTTV</sequence>
<organism evidence="2 3">
    <name type="scientific">Chaetomidium leptoderma</name>
    <dbReference type="NCBI Taxonomy" id="669021"/>
    <lineage>
        <taxon>Eukaryota</taxon>
        <taxon>Fungi</taxon>
        <taxon>Dikarya</taxon>
        <taxon>Ascomycota</taxon>
        <taxon>Pezizomycotina</taxon>
        <taxon>Sordariomycetes</taxon>
        <taxon>Sordariomycetidae</taxon>
        <taxon>Sordariales</taxon>
        <taxon>Chaetomiaceae</taxon>
        <taxon>Chaetomidium</taxon>
    </lineage>
</organism>
<dbReference type="Pfam" id="PF11951">
    <property type="entry name" value="Fungal_trans_2"/>
    <property type="match status" value="1"/>
</dbReference>
<evidence type="ECO:0000256" key="1">
    <source>
        <dbReference type="ARBA" id="ARBA00023242"/>
    </source>
</evidence>
<accession>A0AAN6VVR5</accession>
<comment type="caution">
    <text evidence="2">The sequence shown here is derived from an EMBL/GenBank/DDBJ whole genome shotgun (WGS) entry which is preliminary data.</text>
</comment>
<name>A0AAN6VVR5_9PEZI</name>
<dbReference type="EMBL" id="MU856841">
    <property type="protein sequence ID" value="KAK4158157.1"/>
    <property type="molecule type" value="Genomic_DNA"/>
</dbReference>